<dbReference type="AlphaFoldDB" id="A0A1G9HR01"/>
<name>A0A1G9HR01_9BACL</name>
<evidence type="ECO:0000313" key="3">
    <source>
        <dbReference type="EMBL" id="SDL15359.1"/>
    </source>
</evidence>
<feature type="domain" description="Peptidase S9 prolyl oligopeptidase catalytic" evidence="2">
    <location>
        <begin position="363"/>
        <end position="560"/>
    </location>
</feature>
<evidence type="ECO:0000259" key="2">
    <source>
        <dbReference type="Pfam" id="PF00326"/>
    </source>
</evidence>
<keyword evidence="4" id="KW-1185">Reference proteome</keyword>
<keyword evidence="3" id="KW-0031">Aminopeptidase</keyword>
<dbReference type="Gene3D" id="2.130.10.120">
    <property type="entry name" value="Prolyl oligopeptidase, N-terminal domain"/>
    <property type="match status" value="1"/>
</dbReference>
<dbReference type="Gene3D" id="3.40.50.1820">
    <property type="entry name" value="alpha/beta hydrolase"/>
    <property type="match status" value="1"/>
</dbReference>
<dbReference type="Proteomes" id="UP000199008">
    <property type="component" value="Unassembled WGS sequence"/>
</dbReference>
<reference evidence="4" key="1">
    <citation type="submission" date="2016-10" db="EMBL/GenBank/DDBJ databases">
        <authorList>
            <person name="Varghese N."/>
            <person name="Submissions S."/>
        </authorList>
    </citation>
    <scope>NUCLEOTIDE SEQUENCE [LARGE SCALE GENOMIC DNA]</scope>
    <source>
        <strain evidence="4">CGMCC 1.8895</strain>
    </source>
</reference>
<dbReference type="PANTHER" id="PTHR42776:SF27">
    <property type="entry name" value="DIPEPTIDYL PEPTIDASE FAMILY MEMBER 6"/>
    <property type="match status" value="1"/>
</dbReference>
<dbReference type="PANTHER" id="PTHR42776">
    <property type="entry name" value="SERINE PEPTIDASE S9 FAMILY MEMBER"/>
    <property type="match status" value="1"/>
</dbReference>
<dbReference type="SUPFAM" id="SSF53474">
    <property type="entry name" value="alpha/beta-Hydrolases"/>
    <property type="match status" value="1"/>
</dbReference>
<dbReference type="EMBL" id="FNFY01000026">
    <property type="protein sequence ID" value="SDL15359.1"/>
    <property type="molecule type" value="Genomic_DNA"/>
</dbReference>
<dbReference type="GO" id="GO:0004177">
    <property type="term" value="F:aminopeptidase activity"/>
    <property type="evidence" value="ECO:0007669"/>
    <property type="project" value="UniProtKB-KW"/>
</dbReference>
<evidence type="ECO:0000313" key="4">
    <source>
        <dbReference type="Proteomes" id="UP000199008"/>
    </source>
</evidence>
<evidence type="ECO:0000256" key="1">
    <source>
        <dbReference type="ARBA" id="ARBA00022801"/>
    </source>
</evidence>
<keyword evidence="3" id="KW-0645">Protease</keyword>
<dbReference type="Pfam" id="PF00326">
    <property type="entry name" value="Peptidase_S9"/>
    <property type="match status" value="1"/>
</dbReference>
<proteinExistence type="predicted"/>
<keyword evidence="1" id="KW-0378">Hydrolase</keyword>
<organism evidence="3 4">
    <name type="scientific">Lacicoccus qingdaonensis</name>
    <dbReference type="NCBI Taxonomy" id="576118"/>
    <lineage>
        <taxon>Bacteria</taxon>
        <taxon>Bacillati</taxon>
        <taxon>Bacillota</taxon>
        <taxon>Bacilli</taxon>
        <taxon>Bacillales</taxon>
        <taxon>Salinicoccaceae</taxon>
        <taxon>Lacicoccus</taxon>
    </lineage>
</organism>
<sequence>MTEYVKYLNMKIKDNHLYFISDETGKRELHKYNLYDGSTEQVTEEEQNVKKYWFTDDQLMISTDFNGNEREQFKLVEKDISLTDSPDYYHYYGIADGDTIIYLRNHQDKGHFELYSSTLGGGHELLTTFDRPVKILSKYDDRRLLISEDTTNINQRIYLYDLDAGETEELPFPEGRFKNYTSIDDSRAVFISDYTNGYLNLYSLNKKTWDFERITDFVWNIEHFTLSADKNTAYMTLNENGFSRVYKYEINGRSLTKLDLPFEGVIHSFKKNKNHLYFLYSGMAEPHHFYRYDLIENSLEKLFGNPPADTEVAVSSDTFISFDDLDVPYYLYGQQGSGIKTVIHVHGGPESQARPEFNELYYKLYKAGYQIAVPNIRGSTGYDKFYIGLDDKEKRLDAVRDVVCLRKHLIDVHGADTGRIFIMGRSYGGFITLLSITQYPELWTGAVDIVGISHLKTLLKNTSKWRRELRSHEYGFIGEHDKFMKAIAPLENSARIQAPLRIFHSKHDVRVPYNESGQMYNKMRMQGKNVELVAYENEGHQFLHTENIEDMNEDIIKFFNGLS</sequence>
<dbReference type="SUPFAM" id="SSF82171">
    <property type="entry name" value="DPP6 N-terminal domain-like"/>
    <property type="match status" value="1"/>
</dbReference>
<accession>A0A1G9HR01</accession>
<protein>
    <submittedName>
        <fullName evidence="3">Dipeptidyl aminopeptidase/acylaminoacyl peptidase</fullName>
    </submittedName>
</protein>
<dbReference type="RefSeq" id="WP_092987555.1">
    <property type="nucleotide sequence ID" value="NZ_FNFY01000026.1"/>
</dbReference>
<dbReference type="InterPro" id="IPR029058">
    <property type="entry name" value="AB_hydrolase_fold"/>
</dbReference>
<gene>
    <name evidence="3" type="ORF">SAMN05216216_1263</name>
</gene>
<dbReference type="InterPro" id="IPR001375">
    <property type="entry name" value="Peptidase_S9_cat"/>
</dbReference>
<dbReference type="STRING" id="576118.SAMN05216216_1263"/>
<dbReference type="OrthoDB" id="108903at2"/>
<dbReference type="GO" id="GO:0006508">
    <property type="term" value="P:proteolysis"/>
    <property type="evidence" value="ECO:0007669"/>
    <property type="project" value="InterPro"/>
</dbReference>
<dbReference type="GO" id="GO:0004252">
    <property type="term" value="F:serine-type endopeptidase activity"/>
    <property type="evidence" value="ECO:0007669"/>
    <property type="project" value="TreeGrafter"/>
</dbReference>